<sequence length="649" mass="71073">MSLFGGDTSRSASPYESSRSESLVPPESSPPPRRVVLSPPSGQTSQQDAHDDDSDDDNESHRVQRRNRFKGNPSTWRKHTEDARQIAASLDRIQAADLSAHLYNAHALKSWARLPDQRLKDVKEWHQKESWIKKGKALEFTDAAGERQIEVVPRKRWTAWPLAPHRMDESSNRAGLGLEQDDSGAAAGDELREEMLATFLRIAKENWVRRNQAHLSSIVDTAEGGSSKLANRLKRLRSEESMSTEAYDTAATDSDVEMPDNNTPQDDKDRIEGDPDTATATASGNKRRGPKQQQRSVRAAILADDDKARRLLNSTINYTLTRLDGVAAAIRRSRMNHFGRGAYSDTSGSEFTSDAESTAAESDRRRSSSRTRSKSTTKPNKPRSQKKLPRKEAATNDSPSPSSSSAAAPSDTEQTQSHPPTDLESKERTPRTTNPPYHRPHRGSSTESSLPPGGGDAPSGGQAGLMDWSEVLATASMTGGWPAGALSRTAQRCAALFGETISFRVFDEGLPASKPLPPPVRYTPSTIAAADMIAAVEAQTPARRPYFEAGTLRCPHVDCRAHEKDHDIPYRVVEHVKRAHGYDPRTNDSDNEDRKVGGVHKDGFLQPITLKRGWLSSGKAKAKDGVEEASVRRTRSGGGNGKAEADAED</sequence>
<accession>A0A6A5Y9A0</accession>
<dbReference type="Proteomes" id="UP000799778">
    <property type="component" value="Unassembled WGS sequence"/>
</dbReference>
<dbReference type="AlphaFoldDB" id="A0A6A5Y9A0"/>
<feature type="region of interest" description="Disordered" evidence="1">
    <location>
        <begin position="616"/>
        <end position="649"/>
    </location>
</feature>
<feature type="compositionally biased region" description="Gly residues" evidence="1">
    <location>
        <begin position="452"/>
        <end position="463"/>
    </location>
</feature>
<feature type="region of interest" description="Disordered" evidence="1">
    <location>
        <begin position="338"/>
        <end position="464"/>
    </location>
</feature>
<evidence type="ECO:0000256" key="1">
    <source>
        <dbReference type="SAM" id="MobiDB-lite"/>
    </source>
</evidence>
<dbReference type="Pfam" id="PF10680">
    <property type="entry name" value="RRN9"/>
    <property type="match status" value="1"/>
</dbReference>
<dbReference type="RefSeq" id="XP_033390337.1">
    <property type="nucleotide sequence ID" value="XM_033530272.1"/>
</dbReference>
<dbReference type="OrthoDB" id="5412288at2759"/>
<dbReference type="GeneID" id="54287669"/>
<feature type="region of interest" description="Disordered" evidence="1">
    <location>
        <begin position="579"/>
        <end position="600"/>
    </location>
</feature>
<feature type="compositionally biased region" description="Low complexity" evidence="1">
    <location>
        <begin position="398"/>
        <end position="410"/>
    </location>
</feature>
<feature type="compositionally biased region" description="Low complexity" evidence="1">
    <location>
        <begin position="9"/>
        <end position="26"/>
    </location>
</feature>
<name>A0A6A5Y9A0_9PLEO</name>
<organism evidence="3 4">
    <name type="scientific">Aaosphaeria arxii CBS 175.79</name>
    <dbReference type="NCBI Taxonomy" id="1450172"/>
    <lineage>
        <taxon>Eukaryota</taxon>
        <taxon>Fungi</taxon>
        <taxon>Dikarya</taxon>
        <taxon>Ascomycota</taxon>
        <taxon>Pezizomycotina</taxon>
        <taxon>Dothideomycetes</taxon>
        <taxon>Pleosporomycetidae</taxon>
        <taxon>Pleosporales</taxon>
        <taxon>Pleosporales incertae sedis</taxon>
        <taxon>Aaosphaeria</taxon>
    </lineage>
</organism>
<evidence type="ECO:0000259" key="2">
    <source>
        <dbReference type="Pfam" id="PF10680"/>
    </source>
</evidence>
<feature type="compositionally biased region" description="Basic and acidic residues" evidence="1">
    <location>
        <begin position="621"/>
        <end position="631"/>
    </location>
</feature>
<reference evidence="3" key="1">
    <citation type="journal article" date="2020" name="Stud. Mycol.">
        <title>101 Dothideomycetes genomes: a test case for predicting lifestyles and emergence of pathogens.</title>
        <authorList>
            <person name="Haridas S."/>
            <person name="Albert R."/>
            <person name="Binder M."/>
            <person name="Bloem J."/>
            <person name="Labutti K."/>
            <person name="Salamov A."/>
            <person name="Andreopoulos B."/>
            <person name="Baker S."/>
            <person name="Barry K."/>
            <person name="Bills G."/>
            <person name="Bluhm B."/>
            <person name="Cannon C."/>
            <person name="Castanera R."/>
            <person name="Culley D."/>
            <person name="Daum C."/>
            <person name="Ezra D."/>
            <person name="Gonzalez J."/>
            <person name="Henrissat B."/>
            <person name="Kuo A."/>
            <person name="Liang C."/>
            <person name="Lipzen A."/>
            <person name="Lutzoni F."/>
            <person name="Magnuson J."/>
            <person name="Mondo S."/>
            <person name="Nolan M."/>
            <person name="Ohm R."/>
            <person name="Pangilinan J."/>
            <person name="Park H.-J."/>
            <person name="Ramirez L."/>
            <person name="Alfaro M."/>
            <person name="Sun H."/>
            <person name="Tritt A."/>
            <person name="Yoshinaga Y."/>
            <person name="Zwiers L.-H."/>
            <person name="Turgeon B."/>
            <person name="Goodwin S."/>
            <person name="Spatafora J."/>
            <person name="Crous P."/>
            <person name="Grigoriev I."/>
        </authorList>
    </citation>
    <scope>NUCLEOTIDE SEQUENCE</scope>
    <source>
        <strain evidence="3">CBS 175.79</strain>
    </source>
</reference>
<proteinExistence type="predicted"/>
<gene>
    <name evidence="3" type="ORF">BU24DRAFT_438850</name>
</gene>
<dbReference type="InterPro" id="IPR019622">
    <property type="entry name" value="Rrn9_dom"/>
</dbReference>
<feature type="region of interest" description="Disordered" evidence="1">
    <location>
        <begin position="1"/>
        <end position="81"/>
    </location>
</feature>
<feature type="compositionally biased region" description="Basic residues" evidence="1">
    <location>
        <begin position="367"/>
        <end position="389"/>
    </location>
</feature>
<feature type="compositionally biased region" description="Basic and acidic residues" evidence="1">
    <location>
        <begin position="421"/>
        <end position="430"/>
    </location>
</feature>
<feature type="domain" description="Rrn9" evidence="2">
    <location>
        <begin position="90"/>
        <end position="166"/>
    </location>
</feature>
<keyword evidence="4" id="KW-1185">Reference proteome</keyword>
<protein>
    <recommendedName>
        <fullName evidence="2">Rrn9 domain-containing protein</fullName>
    </recommendedName>
</protein>
<feature type="region of interest" description="Disordered" evidence="1">
    <location>
        <begin position="235"/>
        <end position="296"/>
    </location>
</feature>
<feature type="compositionally biased region" description="Polar residues" evidence="1">
    <location>
        <begin position="344"/>
        <end position="360"/>
    </location>
</feature>
<evidence type="ECO:0000313" key="4">
    <source>
        <dbReference type="Proteomes" id="UP000799778"/>
    </source>
</evidence>
<dbReference type="EMBL" id="ML978066">
    <property type="protein sequence ID" value="KAF2021998.1"/>
    <property type="molecule type" value="Genomic_DNA"/>
</dbReference>
<evidence type="ECO:0000313" key="3">
    <source>
        <dbReference type="EMBL" id="KAF2021998.1"/>
    </source>
</evidence>